<organism evidence="1 2">
    <name type="scientific">Syncephalastrum racemosum</name>
    <name type="common">Filamentous fungus</name>
    <dbReference type="NCBI Taxonomy" id="13706"/>
    <lineage>
        <taxon>Eukaryota</taxon>
        <taxon>Fungi</taxon>
        <taxon>Fungi incertae sedis</taxon>
        <taxon>Mucoromycota</taxon>
        <taxon>Mucoromycotina</taxon>
        <taxon>Mucoromycetes</taxon>
        <taxon>Mucorales</taxon>
        <taxon>Syncephalastraceae</taxon>
        <taxon>Syncephalastrum</taxon>
    </lineage>
</organism>
<dbReference type="OrthoDB" id="2289268at2759"/>
<protein>
    <submittedName>
        <fullName evidence="1">Uncharacterized protein</fullName>
    </submittedName>
</protein>
<evidence type="ECO:0000313" key="1">
    <source>
        <dbReference type="EMBL" id="ORZ01378.1"/>
    </source>
</evidence>
<dbReference type="Proteomes" id="UP000242180">
    <property type="component" value="Unassembled WGS sequence"/>
</dbReference>
<reference evidence="1 2" key="1">
    <citation type="submission" date="2016-07" db="EMBL/GenBank/DDBJ databases">
        <title>Pervasive Adenine N6-methylation of Active Genes in Fungi.</title>
        <authorList>
            <consortium name="DOE Joint Genome Institute"/>
            <person name="Mondo S.J."/>
            <person name="Dannebaum R.O."/>
            <person name="Kuo R.C."/>
            <person name="Labutti K."/>
            <person name="Haridas S."/>
            <person name="Kuo A."/>
            <person name="Salamov A."/>
            <person name="Ahrendt S.R."/>
            <person name="Lipzen A."/>
            <person name="Sullivan W."/>
            <person name="Andreopoulos W.B."/>
            <person name="Clum A."/>
            <person name="Lindquist E."/>
            <person name="Daum C."/>
            <person name="Ramamoorthy G.K."/>
            <person name="Gryganskyi A."/>
            <person name="Culley D."/>
            <person name="Magnuson J.K."/>
            <person name="James T.Y."/>
            <person name="O'Malley M.A."/>
            <person name="Stajich J.E."/>
            <person name="Spatafora J.W."/>
            <person name="Visel A."/>
            <person name="Grigoriev I.V."/>
        </authorList>
    </citation>
    <scope>NUCLEOTIDE SEQUENCE [LARGE SCALE GENOMIC DNA]</scope>
    <source>
        <strain evidence="1 2">NRRL 2496</strain>
    </source>
</reference>
<evidence type="ECO:0000313" key="2">
    <source>
        <dbReference type="Proteomes" id="UP000242180"/>
    </source>
</evidence>
<comment type="caution">
    <text evidence="1">The sequence shown here is derived from an EMBL/GenBank/DDBJ whole genome shotgun (WGS) entry which is preliminary data.</text>
</comment>
<accession>A0A1X2HPV0</accession>
<name>A0A1X2HPV0_SYNRA</name>
<dbReference type="EMBL" id="MCGN01000002">
    <property type="protein sequence ID" value="ORZ01378.1"/>
    <property type="molecule type" value="Genomic_DNA"/>
</dbReference>
<dbReference type="AlphaFoldDB" id="A0A1X2HPV0"/>
<gene>
    <name evidence="1" type="ORF">BCR43DRAFT_486838</name>
</gene>
<keyword evidence="2" id="KW-1185">Reference proteome</keyword>
<proteinExistence type="predicted"/>
<sequence length="594" mass="68024">MGKNAKITLKLDTPLLKKTELAKKEAETPTEKGVEKMLAFVFCLRIYDELIRTPPEERRLLKSKMLWQRCLPKHIFEEAALWYHAHTAPVTAHSVKLTIASPLLVWRQTVKQQFNHLYKRALNTYKKQKSHPWSIECVRVPLSDVLRDDLPEKEKFIASLENVTHSLPKDASVLADAIEAMLLHYAGHGLDNDVTHFRPETMIPHRDQIRNTDELVVDVKPLDMSRLKPLIAQSMEHRDFLSFKHLKFIHVRLLPLEPARAKTIERPFWSHLLSNFDASSLARQTLVGFTTFRCATQWVKEGIDAWWFGGVVFQRSLHGLCQVLLWLHLAPAEEKQIFAQQPALINCRHQDILENETTFIDYEIQGKANDPAQLPLPLRSRYSRILWLTEQLKTLIADSTVVGPLSLAGVRSRIENATSGTTSGTNSPSSLEKEQEIRTLHTLVNLLRPYTPQRHIPYHPLLHVPFVVMANAVLHTAGYKHLVQPLYPPHTFDALDDDAPLSLQGETMYEIFCGRRGPYRMVDPTGTAIAKSTASFNADSILHTFFDHQRLTSIYERHNLHPLPGIYPLSGDHVVLKGFSTKITERREFVEEEE</sequence>
<dbReference type="InParanoid" id="A0A1X2HPV0"/>